<evidence type="ECO:0000256" key="4">
    <source>
        <dbReference type="ARBA" id="ARBA00022840"/>
    </source>
</evidence>
<dbReference type="GO" id="GO:0016887">
    <property type="term" value="F:ATP hydrolysis activity"/>
    <property type="evidence" value="ECO:0007669"/>
    <property type="project" value="InterPro"/>
</dbReference>
<dbReference type="SMART" id="SM01074">
    <property type="entry name" value="Cdc6_C"/>
    <property type="match status" value="1"/>
</dbReference>
<dbReference type="Gene3D" id="3.40.50.300">
    <property type="entry name" value="P-loop containing nucleotide triphosphate hydrolases"/>
    <property type="match status" value="1"/>
</dbReference>
<name>A0A7C5TH59_9CREN</name>
<dbReference type="InterPro" id="IPR055237">
    <property type="entry name" value="Cdc6_lid"/>
</dbReference>
<evidence type="ECO:0000256" key="5">
    <source>
        <dbReference type="HAMAP-Rule" id="MF_01407"/>
    </source>
</evidence>
<feature type="binding site" evidence="5">
    <location>
        <position position="226"/>
    </location>
    <ligand>
        <name>ATP</name>
        <dbReference type="ChEBI" id="CHEBI:30616"/>
    </ligand>
</feature>
<dbReference type="InterPro" id="IPR027417">
    <property type="entry name" value="P-loop_NTPase"/>
</dbReference>
<dbReference type="AlphaFoldDB" id="A0A7C5TH59"/>
<protein>
    <recommendedName>
        <fullName evidence="5">ORC1-type DNA replication protein</fullName>
    </recommendedName>
</protein>
<keyword evidence="4 5" id="KW-0067">ATP-binding</keyword>
<dbReference type="Gene3D" id="1.10.10.10">
    <property type="entry name" value="Winged helix-like DNA-binding domain superfamily/Winged helix DNA-binding domain"/>
    <property type="match status" value="1"/>
</dbReference>
<dbReference type="Gene3D" id="1.10.8.60">
    <property type="match status" value="1"/>
</dbReference>
<dbReference type="Pfam" id="PF09079">
    <property type="entry name" value="WHD_Cdc6"/>
    <property type="match status" value="1"/>
</dbReference>
<keyword evidence="3 5" id="KW-0547">Nucleotide-binding</keyword>
<dbReference type="Pfam" id="PF13401">
    <property type="entry name" value="AAA_22"/>
    <property type="match status" value="1"/>
</dbReference>
<dbReference type="GO" id="GO:0006260">
    <property type="term" value="P:DNA replication"/>
    <property type="evidence" value="ECO:0007669"/>
    <property type="project" value="UniProtKB-UniRule"/>
</dbReference>
<evidence type="ECO:0000256" key="2">
    <source>
        <dbReference type="ARBA" id="ARBA00022705"/>
    </source>
</evidence>
<dbReference type="InterPro" id="IPR049945">
    <property type="entry name" value="AAA_22"/>
</dbReference>
<keyword evidence="2 5" id="KW-0235">DNA replication</keyword>
<accession>A0A7C5TH59</accession>
<evidence type="ECO:0000256" key="3">
    <source>
        <dbReference type="ARBA" id="ARBA00022741"/>
    </source>
</evidence>
<feature type="domain" description="Cdc6 C-terminal" evidence="6">
    <location>
        <begin position="314"/>
        <end position="397"/>
    </location>
</feature>
<dbReference type="PANTHER" id="PTHR10763:SF31">
    <property type="entry name" value="ORC1-TYPE DNA REPLICATION PROTEIN 2"/>
    <property type="match status" value="1"/>
</dbReference>
<dbReference type="SUPFAM" id="SSF46785">
    <property type="entry name" value="Winged helix' DNA-binding domain"/>
    <property type="match status" value="1"/>
</dbReference>
<comment type="caution">
    <text evidence="7">The sequence shown here is derived from an EMBL/GenBank/DDBJ whole genome shotgun (WGS) entry which is preliminary data.</text>
</comment>
<feature type="binding site" evidence="5">
    <location>
        <position position="214"/>
    </location>
    <ligand>
        <name>ATP</name>
        <dbReference type="ChEBI" id="CHEBI:30616"/>
    </ligand>
</feature>
<dbReference type="NCBIfam" id="NF001623">
    <property type="entry name" value="PRK00411.1-1"/>
    <property type="match status" value="1"/>
</dbReference>
<dbReference type="NCBIfam" id="TIGR02928">
    <property type="entry name" value="orc1/cdc6 family replication initiation protein"/>
    <property type="match status" value="1"/>
</dbReference>
<dbReference type="HAMAP" id="MF_01407">
    <property type="entry name" value="ORC1_type_DNA_replic_protein"/>
    <property type="match status" value="1"/>
</dbReference>
<feature type="binding site" evidence="5">
    <location>
        <begin position="68"/>
        <end position="72"/>
    </location>
    <ligand>
        <name>ATP</name>
        <dbReference type="ChEBI" id="CHEBI:30616"/>
    </ligand>
</feature>
<dbReference type="InterPro" id="IPR036388">
    <property type="entry name" value="WH-like_DNA-bd_sf"/>
</dbReference>
<dbReference type="InterPro" id="IPR036390">
    <property type="entry name" value="WH_DNA-bd_sf"/>
</dbReference>
<comment type="function">
    <text evidence="5">Involved in regulation of DNA replication.</text>
</comment>
<evidence type="ECO:0000313" key="7">
    <source>
        <dbReference type="EMBL" id="HHP81715.1"/>
    </source>
</evidence>
<sequence length="412" mass="47310">MSVRDMLESVIKRVTVFKNKDALYPEFIPPTLPHRDIHIKQLAEIFKSLITSPGSMSLRAMLVGGVGVGKTVTARVFGYEIKHLAKEQGLDLRYVHINCHRDRTLYEVISEVIRQLGIPIPLRGLSPREMMLALLSYIEKHNIYVLITLDEFDYFIHTAGNDAVYFLVRLYDEYPDVKKRLNFIFIARDLTALSTLDPTTESYILKHLIKFEPYRSKELYDILIQRRDLAFYENTVSEDIIKFIADSEGIDKGGEGNARSAIEVLLLAGEAAEHEGSHIVLLEHVRKALSVTHPDIVKVSDELNFLQLHELLLVKALIRTLRARGTSFVRIGEVEEEYRYICQLYNIKPRKHTQIYEYVNNLKHMNIINAKLSGKGLRGRTTLLSIVAPLDALEKRVDELIDKRLTTERNTL</sequence>
<dbReference type="PANTHER" id="PTHR10763">
    <property type="entry name" value="CELL DIVISION CONTROL PROTEIN 6-RELATED"/>
    <property type="match status" value="1"/>
</dbReference>
<proteinExistence type="inferred from homology"/>
<comment type="similarity">
    <text evidence="1 5">Belongs to the CDC6/cdc18 family.</text>
</comment>
<dbReference type="InterPro" id="IPR050311">
    <property type="entry name" value="ORC1/CDC6"/>
</dbReference>
<evidence type="ECO:0000259" key="6">
    <source>
        <dbReference type="SMART" id="SM01074"/>
    </source>
</evidence>
<reference evidence="7" key="1">
    <citation type="journal article" date="2020" name="mSystems">
        <title>Genome- and Community-Level Interaction Insights into Carbon Utilization and Element Cycling Functions of Hydrothermarchaeota in Hydrothermal Sediment.</title>
        <authorList>
            <person name="Zhou Z."/>
            <person name="Liu Y."/>
            <person name="Xu W."/>
            <person name="Pan J."/>
            <person name="Luo Z.H."/>
            <person name="Li M."/>
        </authorList>
    </citation>
    <scope>NUCLEOTIDE SEQUENCE [LARGE SCALE GENOMIC DNA]</scope>
    <source>
        <strain evidence="7">SpSt-1121</strain>
    </source>
</reference>
<dbReference type="Pfam" id="PF22703">
    <property type="entry name" value="Cdc6_lid"/>
    <property type="match status" value="1"/>
</dbReference>
<dbReference type="InterPro" id="IPR014277">
    <property type="entry name" value="Orc1/Cdc6_arc"/>
</dbReference>
<gene>
    <name evidence="7" type="ORF">ENM84_03530</name>
</gene>
<dbReference type="GO" id="GO:0005524">
    <property type="term" value="F:ATP binding"/>
    <property type="evidence" value="ECO:0007669"/>
    <property type="project" value="UniProtKB-UniRule"/>
</dbReference>
<dbReference type="InterPro" id="IPR015163">
    <property type="entry name" value="Cdc6_C"/>
</dbReference>
<dbReference type="CDD" id="cd08768">
    <property type="entry name" value="Cdc6_C"/>
    <property type="match status" value="1"/>
</dbReference>
<dbReference type="EMBL" id="DRZI01000150">
    <property type="protein sequence ID" value="HHP81715.1"/>
    <property type="molecule type" value="Genomic_DNA"/>
</dbReference>
<organism evidence="7">
    <name type="scientific">Ignisphaera aggregans</name>
    <dbReference type="NCBI Taxonomy" id="334771"/>
    <lineage>
        <taxon>Archaea</taxon>
        <taxon>Thermoproteota</taxon>
        <taxon>Thermoprotei</taxon>
        <taxon>Desulfurococcales</taxon>
        <taxon>Desulfurococcaceae</taxon>
        <taxon>Ignisphaera</taxon>
    </lineage>
</organism>
<dbReference type="SUPFAM" id="SSF52540">
    <property type="entry name" value="P-loop containing nucleoside triphosphate hydrolases"/>
    <property type="match status" value="1"/>
</dbReference>
<evidence type="ECO:0000256" key="1">
    <source>
        <dbReference type="ARBA" id="ARBA00006184"/>
    </source>
</evidence>